<sequence>MKKLVGRKLIKVTSSSVPKASYERHAQSQYDFRVKSPKYQGINIEQVAPWSQPLRKRPGIVINERFPVTPALKDSLKKISFWHLINAFIEEKVKSDHCRKFDEVVVKIIESYDANIRTFRLGNKHVKLEREDVKLIFGISCRNEEINQGYCKKEDVQLAVKWKIKGIRLDTSIIKNLLQEKQSSKLEEDVDDIARLLCLFLCGTLFFSISGTTINWVYIRYMEYLNKIEQFDWVEAICKYLLKSTHVEYKDPKEVKGSSILLLYWLCEHSNILNQESPHSIPRLLKWNIVKLRKVLKDVKQLQQLPDEKVKDETLEQTIEEKVDSEFEQHEVQQDQVQQDVGEKDEVNQHEMKNDEFVELVETQFEVKQDEGEKVEIAEVENVPHSYGLDDFDTPTDMFQSPLCSCDVYESQPVSFRRDEVTSPKYNSDSTLEPNTLSGKSLPQEKDECLKKFMDNILDDSKKYASAMIEYLEKQMEIEKQSNKEALTMIDELRKEKDSITNDMSTKIGRWRMKRNQQITALARKIEETEKAIKNQILNLDKQNKKLCLAKDRYIQTLLNKASVLEKQKAKQQDVNNVLQMQIDEFKIHEITQRCADEIEGAVHQYCSVVSKDELMYVTTHDIQTLLFESTFSTRRKLIADYINRHSKSSAGKGIGNTVHIDQFSLQQPIVLGGHPLHGDFSAMVDVLFSYWAALNLESNALTRELPPELGNLNYLEELRLDRNKLRGTILRNNNESESEQAFLY</sequence>
<keyword evidence="3" id="KW-0812">Transmembrane</keyword>
<feature type="coiled-coil region" evidence="1">
    <location>
        <begin position="476"/>
        <end position="575"/>
    </location>
</feature>
<dbReference type="GO" id="GO:0010073">
    <property type="term" value="P:meristem maintenance"/>
    <property type="evidence" value="ECO:0007669"/>
    <property type="project" value="InterPro"/>
</dbReference>
<evidence type="ECO:0008006" key="6">
    <source>
        <dbReference type="Google" id="ProtNLM"/>
    </source>
</evidence>
<dbReference type="InterPro" id="IPR032675">
    <property type="entry name" value="LRR_dom_sf"/>
</dbReference>
<organism evidence="4 5">
    <name type="scientific">Rhododendron simsii</name>
    <name type="common">Sims's rhododendron</name>
    <dbReference type="NCBI Taxonomy" id="118357"/>
    <lineage>
        <taxon>Eukaryota</taxon>
        <taxon>Viridiplantae</taxon>
        <taxon>Streptophyta</taxon>
        <taxon>Embryophyta</taxon>
        <taxon>Tracheophyta</taxon>
        <taxon>Spermatophyta</taxon>
        <taxon>Magnoliopsida</taxon>
        <taxon>eudicotyledons</taxon>
        <taxon>Gunneridae</taxon>
        <taxon>Pentapetalae</taxon>
        <taxon>asterids</taxon>
        <taxon>Ericales</taxon>
        <taxon>Ericaceae</taxon>
        <taxon>Ericoideae</taxon>
        <taxon>Rhodoreae</taxon>
        <taxon>Rhododendron</taxon>
    </lineage>
</organism>
<dbReference type="PANTHER" id="PTHR46033">
    <property type="entry name" value="PROTEIN MAIN-LIKE 2"/>
    <property type="match status" value="1"/>
</dbReference>
<dbReference type="SUPFAM" id="SSF52058">
    <property type="entry name" value="L domain-like"/>
    <property type="match status" value="1"/>
</dbReference>
<dbReference type="InterPro" id="IPR044824">
    <property type="entry name" value="MAIN-like"/>
</dbReference>
<keyword evidence="5" id="KW-1185">Reference proteome</keyword>
<keyword evidence="3" id="KW-1133">Transmembrane helix</keyword>
<feature type="region of interest" description="Disordered" evidence="2">
    <location>
        <begin position="419"/>
        <end position="443"/>
    </location>
</feature>
<evidence type="ECO:0000256" key="3">
    <source>
        <dbReference type="SAM" id="Phobius"/>
    </source>
</evidence>
<feature type="transmembrane region" description="Helical" evidence="3">
    <location>
        <begin position="193"/>
        <end position="218"/>
    </location>
</feature>
<dbReference type="EMBL" id="WJXA01000002">
    <property type="protein sequence ID" value="KAF7151694.1"/>
    <property type="molecule type" value="Genomic_DNA"/>
</dbReference>
<feature type="compositionally biased region" description="Polar residues" evidence="2">
    <location>
        <begin position="424"/>
        <end position="441"/>
    </location>
</feature>
<dbReference type="Proteomes" id="UP000626092">
    <property type="component" value="Unassembled WGS sequence"/>
</dbReference>
<evidence type="ECO:0000256" key="2">
    <source>
        <dbReference type="SAM" id="MobiDB-lite"/>
    </source>
</evidence>
<evidence type="ECO:0000313" key="4">
    <source>
        <dbReference type="EMBL" id="KAF7151694.1"/>
    </source>
</evidence>
<keyword evidence="1" id="KW-0175">Coiled coil</keyword>
<comment type="caution">
    <text evidence="4">The sequence shown here is derived from an EMBL/GenBank/DDBJ whole genome shotgun (WGS) entry which is preliminary data.</text>
</comment>
<proteinExistence type="predicted"/>
<dbReference type="AlphaFoldDB" id="A0A834LX70"/>
<dbReference type="OrthoDB" id="1711078at2759"/>
<evidence type="ECO:0000256" key="1">
    <source>
        <dbReference type="SAM" id="Coils"/>
    </source>
</evidence>
<evidence type="ECO:0000313" key="5">
    <source>
        <dbReference type="Proteomes" id="UP000626092"/>
    </source>
</evidence>
<dbReference type="Gene3D" id="3.80.10.10">
    <property type="entry name" value="Ribonuclease Inhibitor"/>
    <property type="match status" value="1"/>
</dbReference>
<name>A0A834LX70_RHOSS</name>
<keyword evidence="3" id="KW-0472">Membrane</keyword>
<gene>
    <name evidence="4" type="ORF">RHSIM_Rhsim02G0117900</name>
</gene>
<protein>
    <recommendedName>
        <fullName evidence="6">Aminotransferase-like plant mobile domain-containing protein</fullName>
    </recommendedName>
</protein>
<reference evidence="4" key="1">
    <citation type="submission" date="2019-11" db="EMBL/GenBank/DDBJ databases">
        <authorList>
            <person name="Liu Y."/>
            <person name="Hou J."/>
            <person name="Li T.-Q."/>
            <person name="Guan C.-H."/>
            <person name="Wu X."/>
            <person name="Wu H.-Z."/>
            <person name="Ling F."/>
            <person name="Zhang R."/>
            <person name="Shi X.-G."/>
            <person name="Ren J.-P."/>
            <person name="Chen E.-F."/>
            <person name="Sun J.-M."/>
        </authorList>
    </citation>
    <scope>NUCLEOTIDE SEQUENCE</scope>
    <source>
        <strain evidence="4">Adult_tree_wgs_1</strain>
        <tissue evidence="4">Leaves</tissue>
    </source>
</reference>
<dbReference type="PANTHER" id="PTHR46033:SF8">
    <property type="entry name" value="PROTEIN MAINTENANCE OF MERISTEMS-LIKE"/>
    <property type="match status" value="1"/>
</dbReference>
<accession>A0A834LX70</accession>